<dbReference type="Gene3D" id="3.40.50.10810">
    <property type="entry name" value="Tandem AAA-ATPase domain"/>
    <property type="match status" value="2"/>
</dbReference>
<dbReference type="eggNOG" id="KOG1001">
    <property type="taxonomic scope" value="Eukaryota"/>
</dbReference>
<dbReference type="PROSITE" id="PS51194">
    <property type="entry name" value="HELICASE_CTER"/>
    <property type="match status" value="1"/>
</dbReference>
<dbReference type="GO" id="GO:0005524">
    <property type="term" value="F:ATP binding"/>
    <property type="evidence" value="ECO:0007669"/>
    <property type="project" value="UniProtKB-KW"/>
</dbReference>
<dbReference type="GO" id="GO:0004386">
    <property type="term" value="F:helicase activity"/>
    <property type="evidence" value="ECO:0007669"/>
    <property type="project" value="UniProtKB-KW"/>
</dbReference>
<dbReference type="InterPro" id="IPR001650">
    <property type="entry name" value="Helicase_C-like"/>
</dbReference>
<keyword evidence="6" id="KW-0862">Zinc</keyword>
<dbReference type="OrthoDB" id="448448at2759"/>
<dbReference type="GO" id="GO:0008094">
    <property type="term" value="F:ATP-dependent activity, acting on DNA"/>
    <property type="evidence" value="ECO:0007669"/>
    <property type="project" value="TreeGrafter"/>
</dbReference>
<dbReference type="PROSITE" id="PS50089">
    <property type="entry name" value="ZF_RING_2"/>
    <property type="match status" value="1"/>
</dbReference>
<dbReference type="EMBL" id="DS022312">
    <property type="protein sequence ID" value="OAJ44592.1"/>
    <property type="molecule type" value="Genomic_DNA"/>
</dbReference>
<dbReference type="InterPro" id="IPR001841">
    <property type="entry name" value="Znf_RING"/>
</dbReference>
<dbReference type="Pfam" id="PF00271">
    <property type="entry name" value="Helicase_C"/>
    <property type="match status" value="1"/>
</dbReference>
<evidence type="ECO:0000259" key="10">
    <source>
        <dbReference type="PROSITE" id="PS51194"/>
    </source>
</evidence>
<dbReference type="InterPro" id="IPR027417">
    <property type="entry name" value="P-loop_NTPase"/>
</dbReference>
<feature type="region of interest" description="Disordered" evidence="7">
    <location>
        <begin position="616"/>
        <end position="638"/>
    </location>
</feature>
<dbReference type="PANTHER" id="PTHR45626:SF52">
    <property type="entry name" value="SINGLE-STRANDED DNA-DEPENDENT ATPASE (EUROFUNG)"/>
    <property type="match status" value="1"/>
</dbReference>
<dbReference type="SUPFAM" id="SSF52540">
    <property type="entry name" value="P-loop containing nucleoside triphosphate hydrolases"/>
    <property type="match status" value="2"/>
</dbReference>
<dbReference type="AlphaFoldDB" id="A0A177WXD4"/>
<evidence type="ECO:0000259" key="8">
    <source>
        <dbReference type="PROSITE" id="PS50089"/>
    </source>
</evidence>
<dbReference type="GO" id="GO:0006281">
    <property type="term" value="P:DNA repair"/>
    <property type="evidence" value="ECO:0007669"/>
    <property type="project" value="TreeGrafter"/>
</dbReference>
<evidence type="ECO:0000256" key="1">
    <source>
        <dbReference type="ARBA" id="ARBA00007025"/>
    </source>
</evidence>
<dbReference type="InterPro" id="IPR014001">
    <property type="entry name" value="Helicase_ATP-bd"/>
</dbReference>
<protein>
    <submittedName>
        <fullName evidence="11">Uncharacterized protein</fullName>
    </submittedName>
</protein>
<feature type="region of interest" description="Disordered" evidence="7">
    <location>
        <begin position="1150"/>
        <end position="1212"/>
    </location>
</feature>
<gene>
    <name evidence="11" type="ORF">BDEG_27802</name>
</gene>
<dbReference type="InterPro" id="IPR050628">
    <property type="entry name" value="SNF2_RAD54_helicase_TF"/>
</dbReference>
<dbReference type="InterPro" id="IPR038718">
    <property type="entry name" value="SNF2-like_sf"/>
</dbReference>
<evidence type="ECO:0000256" key="6">
    <source>
        <dbReference type="PROSITE-ProRule" id="PRU00175"/>
    </source>
</evidence>
<dbReference type="GO" id="GO:0005634">
    <property type="term" value="C:nucleus"/>
    <property type="evidence" value="ECO:0007669"/>
    <property type="project" value="TreeGrafter"/>
</dbReference>
<dbReference type="InterPro" id="IPR000330">
    <property type="entry name" value="SNF2_N"/>
</dbReference>
<feature type="region of interest" description="Disordered" evidence="7">
    <location>
        <begin position="1"/>
        <end position="55"/>
    </location>
</feature>
<dbReference type="InterPro" id="IPR049730">
    <property type="entry name" value="SNF2/RAD54-like_C"/>
</dbReference>
<proteinExistence type="inferred from homology"/>
<dbReference type="SUPFAM" id="SSF57850">
    <property type="entry name" value="RING/U-box"/>
    <property type="match status" value="1"/>
</dbReference>
<dbReference type="PROSITE" id="PS51192">
    <property type="entry name" value="HELICASE_ATP_BIND_1"/>
    <property type="match status" value="1"/>
</dbReference>
<dbReference type="GO" id="GO:0016787">
    <property type="term" value="F:hydrolase activity"/>
    <property type="evidence" value="ECO:0007669"/>
    <property type="project" value="UniProtKB-KW"/>
</dbReference>
<organism evidence="11 12">
    <name type="scientific">Batrachochytrium dendrobatidis (strain JEL423)</name>
    <dbReference type="NCBI Taxonomy" id="403673"/>
    <lineage>
        <taxon>Eukaryota</taxon>
        <taxon>Fungi</taxon>
        <taxon>Fungi incertae sedis</taxon>
        <taxon>Chytridiomycota</taxon>
        <taxon>Chytridiomycota incertae sedis</taxon>
        <taxon>Chytridiomycetes</taxon>
        <taxon>Rhizophydiales</taxon>
        <taxon>Rhizophydiales incertae sedis</taxon>
        <taxon>Batrachochytrium</taxon>
    </lineage>
</organism>
<keyword evidence="4" id="KW-0347">Helicase</keyword>
<dbReference type="SMART" id="SM00490">
    <property type="entry name" value="HELICc"/>
    <property type="match status" value="1"/>
</dbReference>
<dbReference type="SMART" id="SM00487">
    <property type="entry name" value="DEXDc"/>
    <property type="match status" value="1"/>
</dbReference>
<name>A0A177WXD4_BATDL</name>
<evidence type="ECO:0000256" key="2">
    <source>
        <dbReference type="ARBA" id="ARBA00022741"/>
    </source>
</evidence>
<feature type="domain" description="Helicase C-terminal" evidence="10">
    <location>
        <begin position="998"/>
        <end position="1160"/>
    </location>
</feature>
<reference evidence="11 12" key="2">
    <citation type="submission" date="2016-05" db="EMBL/GenBank/DDBJ databases">
        <title>Lineage-specific infection strategies underlie the spectrum of fungal disease in amphibians.</title>
        <authorList>
            <person name="Cuomo C.A."/>
            <person name="Farrer R.A."/>
            <person name="James T."/>
            <person name="Longcore J."/>
            <person name="Birren B."/>
        </authorList>
    </citation>
    <scope>NUCLEOTIDE SEQUENCE [LARGE SCALE GENOMIC DNA]</scope>
    <source>
        <strain evidence="11 12">JEL423</strain>
    </source>
</reference>
<evidence type="ECO:0000256" key="3">
    <source>
        <dbReference type="ARBA" id="ARBA00022801"/>
    </source>
</evidence>
<keyword evidence="6" id="KW-0863">Zinc-finger</keyword>
<dbReference type="PANTHER" id="PTHR45626">
    <property type="entry name" value="TRANSCRIPTION TERMINATION FACTOR 2-RELATED"/>
    <property type="match status" value="1"/>
</dbReference>
<feature type="compositionally biased region" description="Polar residues" evidence="7">
    <location>
        <begin position="31"/>
        <end position="40"/>
    </location>
</feature>
<keyword evidence="3" id="KW-0378">Hydrolase</keyword>
<dbReference type="VEuPathDB" id="FungiDB:BDEG_27802"/>
<keyword evidence="2" id="KW-0547">Nucleotide-binding</keyword>
<feature type="compositionally biased region" description="Acidic residues" evidence="7">
    <location>
        <begin position="1150"/>
        <end position="1175"/>
    </location>
</feature>
<dbReference type="GO" id="GO:0008270">
    <property type="term" value="F:zinc ion binding"/>
    <property type="evidence" value="ECO:0007669"/>
    <property type="project" value="UniProtKB-KW"/>
</dbReference>
<dbReference type="Pfam" id="PF00176">
    <property type="entry name" value="SNF2-rel_dom"/>
    <property type="match status" value="1"/>
</dbReference>
<dbReference type="Gene3D" id="3.40.50.300">
    <property type="entry name" value="P-loop containing nucleotide triphosphate hydrolases"/>
    <property type="match status" value="1"/>
</dbReference>
<keyword evidence="6" id="KW-0479">Metal-binding</keyword>
<keyword evidence="5" id="KW-0067">ATP-binding</keyword>
<comment type="similarity">
    <text evidence="1">Belongs to the SNF2/RAD54 helicase family.</text>
</comment>
<dbReference type="InterPro" id="IPR013083">
    <property type="entry name" value="Znf_RING/FYVE/PHD"/>
</dbReference>
<feature type="domain" description="RING-type" evidence="8">
    <location>
        <begin position="902"/>
        <end position="945"/>
    </location>
</feature>
<dbReference type="Proteomes" id="UP000077115">
    <property type="component" value="Unassembled WGS sequence"/>
</dbReference>
<dbReference type="Gene3D" id="3.30.40.10">
    <property type="entry name" value="Zinc/RING finger domain, C3HC4 (zinc finger)"/>
    <property type="match status" value="1"/>
</dbReference>
<dbReference type="CDD" id="cd16449">
    <property type="entry name" value="RING-HC"/>
    <property type="match status" value="1"/>
</dbReference>
<dbReference type="CDD" id="cd18793">
    <property type="entry name" value="SF2_C_SNF"/>
    <property type="match status" value="1"/>
</dbReference>
<evidence type="ECO:0000256" key="5">
    <source>
        <dbReference type="ARBA" id="ARBA00022840"/>
    </source>
</evidence>
<feature type="domain" description="Helicase ATP-binding" evidence="9">
    <location>
        <begin position="452"/>
        <end position="703"/>
    </location>
</feature>
<evidence type="ECO:0000259" key="9">
    <source>
        <dbReference type="PROSITE" id="PS51192"/>
    </source>
</evidence>
<reference evidence="11 12" key="1">
    <citation type="submission" date="2006-10" db="EMBL/GenBank/DDBJ databases">
        <title>The Genome Sequence of Batrachochytrium dendrobatidis JEL423.</title>
        <authorList>
            <consortium name="The Broad Institute Genome Sequencing Platform"/>
            <person name="Birren B."/>
            <person name="Lander E."/>
            <person name="Galagan J."/>
            <person name="Cuomo C."/>
            <person name="Devon K."/>
            <person name="Jaffe D."/>
            <person name="Butler J."/>
            <person name="Alvarez P."/>
            <person name="Gnerre S."/>
            <person name="Grabherr M."/>
            <person name="Kleber M."/>
            <person name="Mauceli E."/>
            <person name="Brockman W."/>
            <person name="Young S."/>
            <person name="LaButti K."/>
            <person name="Sykes S."/>
            <person name="DeCaprio D."/>
            <person name="Crawford M."/>
            <person name="Koehrsen M."/>
            <person name="Engels R."/>
            <person name="Montgomery P."/>
            <person name="Pearson M."/>
            <person name="Howarth C."/>
            <person name="Larson L."/>
            <person name="White J."/>
            <person name="O'Leary S."/>
            <person name="Kodira C."/>
            <person name="Zeng Q."/>
            <person name="Yandava C."/>
            <person name="Alvarado L."/>
            <person name="Longcore J."/>
            <person name="James T."/>
        </authorList>
    </citation>
    <scope>NUCLEOTIDE SEQUENCE [LARGE SCALE GENOMIC DNA]</scope>
    <source>
        <strain evidence="11 12">JEL423</strain>
    </source>
</reference>
<evidence type="ECO:0000256" key="7">
    <source>
        <dbReference type="SAM" id="MobiDB-lite"/>
    </source>
</evidence>
<accession>A0A177WXD4</accession>
<dbReference type="CDD" id="cd18008">
    <property type="entry name" value="DEXDc_SHPRH-like"/>
    <property type="match status" value="1"/>
</dbReference>
<sequence length="1225" mass="137921">MDPSSKDHDSFLEHSQPHHSNHQPKKYYQCNDEQTASSAHQHCHHSEQSHTKDHYSQYSKHDFYLDSSMNSNCNQKNPDCRHYDQFSHSHTVGTPLSSSSLSHSNAKPKLSTSYVISNEPIVISDEISYTSLPPTLSSDISATSQSMPTTAHYPSAATTQHLHNESALNQLKQEPKSSTSVVDLTESDDDTPEIQVISVKNPPIDPIVCYGMFNTYITNINSKNIQASIQSQIDMPVLLDVRSAVEKNHRYSLHVMANTTRLELGVVDNRITQLLTPLLRAIQFQAFLPIEGIQKSHALLRTNIYGMRSIATRVGSYLLDCRIDLQTPKHNSKEYVNPQSELLANRANAMPKTYALETSAAETSLATAKSQIESMYNSLVSAEKLPEMDPSPKLSTPLYKHQRQALYFMTNREEGVETINGDSSDAASSCIGFWTQLPNGFYKNTITNEIVAKKPQPTLGGILADDMGLGKTIEVISLIVKTMPQTPVRLPPKSTKQPSIASNQFSAMSALFHHSDLFGFAASRTQENSEMSKKRKLELEFDKSSATIPTRATLIVCPLSTISNWEEQIEAHTKRNSLRVYVYHGRQKSIYAHHIAKYDIVITTYTTLANSYFRPRSQKKPDNYEDDIGEDSQSTTSTATPPLHMIYWHRIVLDEAHIIKSSTTVQARAAFLLQAQKRWCLTGTPIQNHMDDLYSLLRFLRLQPFDALANWKYYIARPIKQSTNSIGLTRLQTIMKAITLRRTKSQMMDGKPLISIPEKIDRVILLDLLPKEREIYDAIHAKGKKLFSQLESDNAVLKNYILILEVILRMRQACTHPKLCNSNDPEIRELILKKESGTSAQNPIEFLDTVNDANSLIPADGLVANNSAKADDTSLVLKTFRYTAKEVRHMLMLYRESGDDRCVTCDCVLDGVEQPIFIGYCGHLFCNDCSKVFQSEKGSACSICHTVLTSTTIQRFTGIDTATDNEESTQIKPMDEYTPIGMTVASDDWLTYPTKIIALIDSLIEVRSQTKASDLPVKSVIFSQWTKMLSLIEGPLLTHGFKFCKLVGKMVLSSRSEAMLKFKTDPSVTIMLISLRSGGVGLNLTAASRVYLMEPYWNPAVEQQAIDRVHRMGQTLPVVSIRFIVKGSIEENIQALQRKKLEMAKATFKEEDEYTENDDEDIYDDMYDDDDDDESDVRKKTQGAEVQDTAKSSEKRQHQSSISVEAKTKLQQQKQKLANLRLLFQ</sequence>
<feature type="compositionally biased region" description="Basic and acidic residues" evidence="7">
    <location>
        <begin position="1"/>
        <end position="16"/>
    </location>
</feature>
<dbReference type="STRING" id="403673.A0A177WXD4"/>
<evidence type="ECO:0000313" key="12">
    <source>
        <dbReference type="Proteomes" id="UP000077115"/>
    </source>
</evidence>
<evidence type="ECO:0000256" key="4">
    <source>
        <dbReference type="ARBA" id="ARBA00022806"/>
    </source>
</evidence>
<feature type="compositionally biased region" description="Basic and acidic residues" evidence="7">
    <location>
        <begin position="44"/>
        <end position="55"/>
    </location>
</feature>
<evidence type="ECO:0000313" key="11">
    <source>
        <dbReference type="EMBL" id="OAJ44592.1"/>
    </source>
</evidence>